<dbReference type="InterPro" id="IPR004670">
    <property type="entry name" value="NhaA"/>
</dbReference>
<dbReference type="EMBL" id="UASK01000009">
    <property type="protein sequence ID" value="SPX42800.1"/>
    <property type="molecule type" value="Genomic_DNA"/>
</dbReference>
<evidence type="ECO:0000256" key="4">
    <source>
        <dbReference type="ARBA" id="ARBA00022989"/>
    </source>
</evidence>
<dbReference type="AlphaFoldDB" id="A0A2X1PR29"/>
<comment type="subcellular location">
    <subcellularLocation>
        <location evidence="1">Cell inner membrane</location>
        <topology evidence="1">Multi-pass membrane protein</topology>
    </subcellularLocation>
</comment>
<organism evidence="7 8">
    <name type="scientific">Haemophilus influenzae</name>
    <dbReference type="NCBI Taxonomy" id="727"/>
    <lineage>
        <taxon>Bacteria</taxon>
        <taxon>Pseudomonadati</taxon>
        <taxon>Pseudomonadota</taxon>
        <taxon>Gammaproteobacteria</taxon>
        <taxon>Pasteurellales</taxon>
        <taxon>Pasteurellaceae</taxon>
        <taxon>Haemophilus</taxon>
    </lineage>
</organism>
<dbReference type="Pfam" id="PF06965">
    <property type="entry name" value="Na_H_antiport_1"/>
    <property type="match status" value="1"/>
</dbReference>
<evidence type="ECO:0000313" key="7">
    <source>
        <dbReference type="EMBL" id="SPX42800.1"/>
    </source>
</evidence>
<proteinExistence type="predicted"/>
<protein>
    <submittedName>
        <fullName evidence="7">Na(+)/H(+) antiporter</fullName>
    </submittedName>
</protein>
<dbReference type="GO" id="GO:0005886">
    <property type="term" value="C:plasma membrane"/>
    <property type="evidence" value="ECO:0007669"/>
    <property type="project" value="UniProtKB-SubCell"/>
</dbReference>
<sequence length="63" mass="6930">MIKLIQRFFKLESAGGILLLFSAVVAMLLANSPLSNQYNDFLNLPVSLQIGSFSINKTLNSLD</sequence>
<gene>
    <name evidence="7" type="primary">nhaA_1</name>
    <name evidence="7" type="ORF">NCTC11872_02446</name>
</gene>
<keyword evidence="6" id="KW-0739">Sodium transport</keyword>
<evidence type="ECO:0000256" key="6">
    <source>
        <dbReference type="ARBA" id="ARBA00023201"/>
    </source>
</evidence>
<dbReference type="PANTHER" id="PTHR30341">
    <property type="entry name" value="SODIUM ION/PROTON ANTIPORTER NHAA-RELATED"/>
    <property type="match status" value="1"/>
</dbReference>
<keyword evidence="2" id="KW-1003">Cell membrane</keyword>
<dbReference type="Gene3D" id="1.20.1530.10">
    <property type="entry name" value="Na+/H+ antiporter like domain"/>
    <property type="match status" value="1"/>
</dbReference>
<keyword evidence="3" id="KW-0812">Transmembrane</keyword>
<reference evidence="7 8" key="1">
    <citation type="submission" date="2018-06" db="EMBL/GenBank/DDBJ databases">
        <authorList>
            <consortium name="Pathogen Informatics"/>
            <person name="Doyle S."/>
        </authorList>
    </citation>
    <scope>NUCLEOTIDE SEQUENCE [LARGE SCALE GENOMIC DNA]</scope>
    <source>
        <strain evidence="7 8">NCTC11872</strain>
    </source>
</reference>
<keyword evidence="6" id="KW-0915">Sodium</keyword>
<keyword evidence="6" id="KW-0813">Transport</keyword>
<evidence type="ECO:0000256" key="1">
    <source>
        <dbReference type="ARBA" id="ARBA00004429"/>
    </source>
</evidence>
<keyword evidence="5" id="KW-0472">Membrane</keyword>
<keyword evidence="6" id="KW-0406">Ion transport</keyword>
<evidence type="ECO:0000256" key="5">
    <source>
        <dbReference type="ARBA" id="ARBA00023136"/>
    </source>
</evidence>
<dbReference type="GO" id="GO:0006885">
    <property type="term" value="P:regulation of pH"/>
    <property type="evidence" value="ECO:0007669"/>
    <property type="project" value="InterPro"/>
</dbReference>
<accession>A0A2X1PR29</accession>
<keyword evidence="4" id="KW-1133">Transmembrane helix</keyword>
<dbReference type="GO" id="GO:0015385">
    <property type="term" value="F:sodium:proton antiporter activity"/>
    <property type="evidence" value="ECO:0007669"/>
    <property type="project" value="TreeGrafter"/>
</dbReference>
<evidence type="ECO:0000313" key="8">
    <source>
        <dbReference type="Proteomes" id="UP000249936"/>
    </source>
</evidence>
<evidence type="ECO:0000256" key="2">
    <source>
        <dbReference type="ARBA" id="ARBA00022475"/>
    </source>
</evidence>
<dbReference type="PANTHER" id="PTHR30341:SF0">
    <property type="entry name" value="NA(+)_H(+) ANTIPORTER NHAA"/>
    <property type="match status" value="1"/>
</dbReference>
<dbReference type="InterPro" id="IPR023171">
    <property type="entry name" value="Na/H_antiporter_dom_sf"/>
</dbReference>
<evidence type="ECO:0000256" key="3">
    <source>
        <dbReference type="ARBA" id="ARBA00022692"/>
    </source>
</evidence>
<dbReference type="Proteomes" id="UP000249936">
    <property type="component" value="Unassembled WGS sequence"/>
</dbReference>
<name>A0A2X1PR29_HAEIF</name>